<organism evidence="2">
    <name type="scientific">Rhizobium rhizogenes</name>
    <name type="common">Agrobacterium rhizogenes</name>
    <dbReference type="NCBI Taxonomy" id="359"/>
    <lineage>
        <taxon>Bacteria</taxon>
        <taxon>Pseudomonadati</taxon>
        <taxon>Pseudomonadota</taxon>
        <taxon>Alphaproteobacteria</taxon>
        <taxon>Hyphomicrobiales</taxon>
        <taxon>Rhizobiaceae</taxon>
        <taxon>Rhizobium/Agrobacterium group</taxon>
        <taxon>Rhizobium</taxon>
    </lineage>
</organism>
<proteinExistence type="predicted"/>
<geneLocation type="plasmid" evidence="2">
    <name>pColt5.8b</name>
</geneLocation>
<name>A0A7S5DRJ2_RHIRH</name>
<accession>A0A7S5DRJ2</accession>
<keyword evidence="2" id="KW-0614">Plasmid</keyword>
<evidence type="ECO:0000313" key="2">
    <source>
        <dbReference type="EMBL" id="QCL09806.1"/>
    </source>
</evidence>
<sequence length="45" mass="5689">MKLKIRDIRHTQLRYGYRRVQLLLRRDGWPVNSKRIYRLCKEMEV</sequence>
<gene>
    <name evidence="2" type="ORF">pC5.8b_315</name>
</gene>
<reference evidence="2" key="1">
    <citation type="submission" date="2018-12" db="EMBL/GenBank/DDBJ databases">
        <title>Three Rhizobium rhizogenes strains isolated from the same crown gall tumor carry diverse plasmids.</title>
        <authorList>
            <person name="Pulawska J."/>
            <person name="Kuzmanovic N."/>
        </authorList>
    </citation>
    <scope>NUCLEOTIDE SEQUENCE</scope>
    <source>
        <strain evidence="2">Colt5.8</strain>
        <plasmid evidence="2">pColt5.8b</plasmid>
    </source>
</reference>
<dbReference type="RefSeq" id="WP_200985102.1">
    <property type="nucleotide sequence ID" value="NZ_MK318968.1"/>
</dbReference>
<dbReference type="AlphaFoldDB" id="A0A7S5DRJ2"/>
<feature type="domain" description="HTH-like" evidence="1">
    <location>
        <begin position="3"/>
        <end position="43"/>
    </location>
</feature>
<dbReference type="Pfam" id="PF13276">
    <property type="entry name" value="HTH_21"/>
    <property type="match status" value="1"/>
</dbReference>
<dbReference type="EMBL" id="MK318972">
    <property type="protein sequence ID" value="QCL09806.1"/>
    <property type="molecule type" value="Genomic_DNA"/>
</dbReference>
<dbReference type="InterPro" id="IPR025948">
    <property type="entry name" value="HTH-like_dom"/>
</dbReference>
<evidence type="ECO:0000259" key="1">
    <source>
        <dbReference type="Pfam" id="PF13276"/>
    </source>
</evidence>
<protein>
    <submittedName>
        <fullName evidence="2">HTH-like domain protein</fullName>
    </submittedName>
</protein>